<dbReference type="Gene3D" id="3.30.1150.10">
    <property type="match status" value="1"/>
</dbReference>
<protein>
    <recommendedName>
        <fullName evidence="3">TonB C-terminal domain-containing protein</fullName>
    </recommendedName>
</protein>
<name>A0A9J6RSD1_9GAMM</name>
<dbReference type="RefSeq" id="WP_258333009.1">
    <property type="nucleotide sequence ID" value="NZ_JAPTGG010000022.1"/>
</dbReference>
<dbReference type="AlphaFoldDB" id="A0A9J6RSD1"/>
<comment type="caution">
    <text evidence="1">The sequence shown here is derived from an EMBL/GenBank/DDBJ whole genome shotgun (WGS) entry which is preliminary data.</text>
</comment>
<dbReference type="EMBL" id="JAPTGG010000022">
    <property type="protein sequence ID" value="MCZ0867080.1"/>
    <property type="molecule type" value="Genomic_DNA"/>
</dbReference>
<dbReference type="PROSITE" id="PS51257">
    <property type="entry name" value="PROKAR_LIPOPROTEIN"/>
    <property type="match status" value="1"/>
</dbReference>
<organism evidence="1 2">
    <name type="scientific">Dasania phycosphaerae</name>
    <dbReference type="NCBI Taxonomy" id="2950436"/>
    <lineage>
        <taxon>Bacteria</taxon>
        <taxon>Pseudomonadati</taxon>
        <taxon>Pseudomonadota</taxon>
        <taxon>Gammaproteobacteria</taxon>
        <taxon>Cellvibrionales</taxon>
        <taxon>Spongiibacteraceae</taxon>
        <taxon>Dasania</taxon>
    </lineage>
</organism>
<gene>
    <name evidence="1" type="ORF">O0V09_17920</name>
</gene>
<dbReference type="Proteomes" id="UP001069090">
    <property type="component" value="Unassembled WGS sequence"/>
</dbReference>
<proteinExistence type="predicted"/>
<reference evidence="1 2" key="1">
    <citation type="submission" date="2022-12" db="EMBL/GenBank/DDBJ databases">
        <title>Dasania phycosphaerae sp. nov., isolated from particulate material of the south coast of Korea.</title>
        <authorList>
            <person name="Jiang Y."/>
        </authorList>
    </citation>
    <scope>NUCLEOTIDE SEQUENCE [LARGE SCALE GENOMIC DNA]</scope>
    <source>
        <strain evidence="1 2">GY-19</strain>
    </source>
</reference>
<dbReference type="SUPFAM" id="SSF74653">
    <property type="entry name" value="TolA/TonB C-terminal domain"/>
    <property type="match status" value="1"/>
</dbReference>
<sequence length="164" mass="18455">MNKYLIFLISFLIVSCAQQEIHDTTGFLDVKRQDLSKYWTGKIMPSGTYPRSLSNAMQNACVFTKYSINSNGEVVNPQILSSIPKVKNDVISYSMRSFKRSKFKPSIENDNLIPVNTYHVFTFTVFEDHVSIDEAKIISANLKNQCENVLTNIVTGKSTTPSAS</sequence>
<accession>A0A9J6RSD1</accession>
<evidence type="ECO:0008006" key="3">
    <source>
        <dbReference type="Google" id="ProtNLM"/>
    </source>
</evidence>
<evidence type="ECO:0000313" key="1">
    <source>
        <dbReference type="EMBL" id="MCZ0867080.1"/>
    </source>
</evidence>
<keyword evidence="2" id="KW-1185">Reference proteome</keyword>
<evidence type="ECO:0000313" key="2">
    <source>
        <dbReference type="Proteomes" id="UP001069090"/>
    </source>
</evidence>